<evidence type="ECO:0000259" key="2">
    <source>
        <dbReference type="Pfam" id="PF03732"/>
    </source>
</evidence>
<dbReference type="GO" id="GO:0006508">
    <property type="term" value="P:proteolysis"/>
    <property type="evidence" value="ECO:0007669"/>
    <property type="project" value="InterPro"/>
</dbReference>
<keyword evidence="4" id="KW-1185">Reference proteome</keyword>
<dbReference type="InterPro" id="IPR001969">
    <property type="entry name" value="Aspartic_peptidase_AS"/>
</dbReference>
<evidence type="ECO:0000313" key="4">
    <source>
        <dbReference type="Proteomes" id="UP001231189"/>
    </source>
</evidence>
<dbReference type="GO" id="GO:0004190">
    <property type="term" value="F:aspartic-type endopeptidase activity"/>
    <property type="evidence" value="ECO:0007669"/>
    <property type="project" value="InterPro"/>
</dbReference>
<dbReference type="SUPFAM" id="SSF50630">
    <property type="entry name" value="Acid proteases"/>
    <property type="match status" value="1"/>
</dbReference>
<comment type="caution">
    <text evidence="3">The sequence shown here is derived from an EMBL/GenBank/DDBJ whole genome shotgun (WGS) entry which is preliminary data.</text>
</comment>
<dbReference type="PROSITE" id="PS00141">
    <property type="entry name" value="ASP_PROTEASE"/>
    <property type="match status" value="1"/>
</dbReference>
<dbReference type="InterPro" id="IPR005162">
    <property type="entry name" value="Retrotrans_gag_dom"/>
</dbReference>
<dbReference type="Proteomes" id="UP001231189">
    <property type="component" value="Unassembled WGS sequence"/>
</dbReference>
<feature type="compositionally biased region" description="Polar residues" evidence="1">
    <location>
        <begin position="382"/>
        <end position="397"/>
    </location>
</feature>
<gene>
    <name evidence="3" type="ORF">QYE76_056053</name>
</gene>
<dbReference type="Pfam" id="PF03732">
    <property type="entry name" value="Retrotrans_gag"/>
    <property type="match status" value="1"/>
</dbReference>
<feature type="region of interest" description="Disordered" evidence="1">
    <location>
        <begin position="425"/>
        <end position="466"/>
    </location>
</feature>
<evidence type="ECO:0000313" key="3">
    <source>
        <dbReference type="EMBL" id="KAK1667894.1"/>
    </source>
</evidence>
<reference evidence="3" key="1">
    <citation type="submission" date="2023-07" db="EMBL/GenBank/DDBJ databases">
        <title>A chromosome-level genome assembly of Lolium multiflorum.</title>
        <authorList>
            <person name="Chen Y."/>
            <person name="Copetti D."/>
            <person name="Kolliker R."/>
            <person name="Studer B."/>
        </authorList>
    </citation>
    <scope>NUCLEOTIDE SEQUENCE</scope>
    <source>
        <strain evidence="3">02402/16</strain>
        <tissue evidence="3">Leaf</tissue>
    </source>
</reference>
<dbReference type="Pfam" id="PF13975">
    <property type="entry name" value="gag-asp_proteas"/>
    <property type="match status" value="1"/>
</dbReference>
<dbReference type="PANTHER" id="PTHR33223">
    <property type="entry name" value="CCHC-TYPE DOMAIN-CONTAINING PROTEIN"/>
    <property type="match status" value="1"/>
</dbReference>
<accession>A0AAD8T1F6</accession>
<protein>
    <recommendedName>
        <fullName evidence="2">Retrotransposon gag domain-containing protein</fullName>
    </recommendedName>
</protein>
<feature type="region of interest" description="Disordered" evidence="1">
    <location>
        <begin position="505"/>
        <end position="531"/>
    </location>
</feature>
<dbReference type="PANTHER" id="PTHR33223:SF8">
    <property type="entry name" value="OS04G0172440 PROTEIN"/>
    <property type="match status" value="1"/>
</dbReference>
<dbReference type="CDD" id="cd00303">
    <property type="entry name" value="retropepsin_like"/>
    <property type="match status" value="1"/>
</dbReference>
<organism evidence="3 4">
    <name type="scientific">Lolium multiflorum</name>
    <name type="common">Italian ryegrass</name>
    <name type="synonym">Lolium perenne subsp. multiflorum</name>
    <dbReference type="NCBI Taxonomy" id="4521"/>
    <lineage>
        <taxon>Eukaryota</taxon>
        <taxon>Viridiplantae</taxon>
        <taxon>Streptophyta</taxon>
        <taxon>Embryophyta</taxon>
        <taxon>Tracheophyta</taxon>
        <taxon>Spermatophyta</taxon>
        <taxon>Magnoliopsida</taxon>
        <taxon>Liliopsida</taxon>
        <taxon>Poales</taxon>
        <taxon>Poaceae</taxon>
        <taxon>BOP clade</taxon>
        <taxon>Pooideae</taxon>
        <taxon>Poodae</taxon>
        <taxon>Poeae</taxon>
        <taxon>Poeae Chloroplast Group 2 (Poeae type)</taxon>
        <taxon>Loliodinae</taxon>
        <taxon>Loliinae</taxon>
        <taxon>Lolium</taxon>
    </lineage>
</organism>
<dbReference type="EMBL" id="JAUUTY010000003">
    <property type="protein sequence ID" value="KAK1667894.1"/>
    <property type="molecule type" value="Genomic_DNA"/>
</dbReference>
<evidence type="ECO:0000256" key="1">
    <source>
        <dbReference type="SAM" id="MobiDB-lite"/>
    </source>
</evidence>
<feature type="region of interest" description="Disordered" evidence="1">
    <location>
        <begin position="373"/>
        <end position="412"/>
    </location>
</feature>
<sequence>MVPKRRAIGYSKPYPNEYDLIPLPPKYRLPEFSKFSGSDGSSSIEHVSRYLAQLGTISASDELRVRFFAQSLTGSAFGWYTSLPPDSIRTWKQLEEQFHLQYHSEASEPGIAYLAQVRQKRGETVSEYIQRFRTVRNRCYSARVTEKEAVELAVVGLASPIKDVASQAEYPSLAHMVQKLSLYEQRHPEVYQDKFKRAVVLVEADEDEGSAGDQEVAVAEWTRGASPVSCKWVKPQGPPRGFEFDVTKAEQIFDLLLKEKQLKLPEGHKIPTPQELNGKPYCKWHNTFTHTTNDCRVWRQQIQMAIEQGRLIFSQYAMKVDTHPFPAVNMVECTYPGRCQPGSSFSINMVGPGHHSETPGETVGMIATRRDMSAMPRRSQENKTTWIGTGTVPSSGMSRLPTIGNCPECREKKKGAGDVSVFKRLGPLPSRNKYAESSRVEDLEELEDDDEEEEDKYHRPRWCPDGLSRSQKRRVQRLRGLEEAERLYLHTLRKARPDLAAKIQRTLDEEGRPQKKEWRPKQRKADDETSAGTNMVFILPAEFCAPGLDEAPVAQLDCGPRPVIFEKPRERSYRHLKALYLRGYINGQPVNKMLVDTGAAVNIMPYSMLRRLGRSSSDLIKTNVTLSDFNGQASEAQGVLNVDLTVGRKTIPTTFFIVDSKSTYAVLLGRDWIHANCCIPSTMHQCLIQWDGDEVEVVHADDSAEISTAGMNVWETAGQEPLSGITLDDCERIDVMKTG</sequence>
<feature type="compositionally biased region" description="Acidic residues" evidence="1">
    <location>
        <begin position="442"/>
        <end position="454"/>
    </location>
</feature>
<name>A0AAD8T1F6_LOLMU</name>
<dbReference type="Gene3D" id="2.40.70.10">
    <property type="entry name" value="Acid Proteases"/>
    <property type="match status" value="1"/>
</dbReference>
<feature type="domain" description="Retrotransposon gag" evidence="2">
    <location>
        <begin position="67"/>
        <end position="157"/>
    </location>
</feature>
<proteinExistence type="predicted"/>
<dbReference type="InterPro" id="IPR021109">
    <property type="entry name" value="Peptidase_aspartic_dom_sf"/>
</dbReference>
<feature type="compositionally biased region" description="Basic and acidic residues" evidence="1">
    <location>
        <begin position="505"/>
        <end position="527"/>
    </location>
</feature>
<dbReference type="AlphaFoldDB" id="A0AAD8T1F6"/>